<dbReference type="Proteomes" id="UP000000305">
    <property type="component" value="Unassembled WGS sequence"/>
</dbReference>
<name>E9H2B6_DAPPU</name>
<dbReference type="KEGG" id="dpx:DAPPUDRAFT_109224"/>
<dbReference type="EMBL" id="GL732585">
    <property type="protein sequence ID" value="EFX74145.1"/>
    <property type="molecule type" value="Genomic_DNA"/>
</dbReference>
<evidence type="ECO:0000313" key="1">
    <source>
        <dbReference type="EMBL" id="EFX74145.1"/>
    </source>
</evidence>
<sequence>MAGDIHSGDIHFRHQHGLLLGINSRRSGKGGQSAGHHQRYCPVIHDACNRAASTSLRPLFFSFFLSSQRKLRENGEGKIRETEILAKAKVGEKLFQAFQSVIDGTRWMLRFTRAHPSRLANKLTRMKTIFKKSTSRQKAKRPKQETWRMENGCECLAIHQPTGDATQSTV</sequence>
<evidence type="ECO:0000313" key="2">
    <source>
        <dbReference type="Proteomes" id="UP000000305"/>
    </source>
</evidence>
<protein>
    <submittedName>
        <fullName evidence="1">Uncharacterized protein</fullName>
    </submittedName>
</protein>
<dbReference type="AlphaFoldDB" id="E9H2B6"/>
<keyword evidence="2" id="KW-1185">Reference proteome</keyword>
<accession>E9H2B6</accession>
<dbReference type="HOGENOM" id="CLU_1572223_0_0_1"/>
<reference evidence="1 2" key="1">
    <citation type="journal article" date="2011" name="Science">
        <title>The ecoresponsive genome of Daphnia pulex.</title>
        <authorList>
            <person name="Colbourne J.K."/>
            <person name="Pfrender M.E."/>
            <person name="Gilbert D."/>
            <person name="Thomas W.K."/>
            <person name="Tucker A."/>
            <person name="Oakley T.H."/>
            <person name="Tokishita S."/>
            <person name="Aerts A."/>
            <person name="Arnold G.J."/>
            <person name="Basu M.K."/>
            <person name="Bauer D.J."/>
            <person name="Caceres C.E."/>
            <person name="Carmel L."/>
            <person name="Casola C."/>
            <person name="Choi J.H."/>
            <person name="Detter J.C."/>
            <person name="Dong Q."/>
            <person name="Dusheyko S."/>
            <person name="Eads B.D."/>
            <person name="Frohlich T."/>
            <person name="Geiler-Samerotte K.A."/>
            <person name="Gerlach D."/>
            <person name="Hatcher P."/>
            <person name="Jogdeo S."/>
            <person name="Krijgsveld J."/>
            <person name="Kriventseva E.V."/>
            <person name="Kultz D."/>
            <person name="Laforsch C."/>
            <person name="Lindquist E."/>
            <person name="Lopez J."/>
            <person name="Manak J.R."/>
            <person name="Muller J."/>
            <person name="Pangilinan J."/>
            <person name="Patwardhan R.P."/>
            <person name="Pitluck S."/>
            <person name="Pritham E.J."/>
            <person name="Rechtsteiner A."/>
            <person name="Rho M."/>
            <person name="Rogozin I.B."/>
            <person name="Sakarya O."/>
            <person name="Salamov A."/>
            <person name="Schaack S."/>
            <person name="Shapiro H."/>
            <person name="Shiga Y."/>
            <person name="Skalitzky C."/>
            <person name="Smith Z."/>
            <person name="Souvorov A."/>
            <person name="Sung W."/>
            <person name="Tang Z."/>
            <person name="Tsuchiya D."/>
            <person name="Tu H."/>
            <person name="Vos H."/>
            <person name="Wang M."/>
            <person name="Wolf Y.I."/>
            <person name="Yamagata H."/>
            <person name="Yamada T."/>
            <person name="Ye Y."/>
            <person name="Shaw J.R."/>
            <person name="Andrews J."/>
            <person name="Crease T.J."/>
            <person name="Tang H."/>
            <person name="Lucas S.M."/>
            <person name="Robertson H.M."/>
            <person name="Bork P."/>
            <person name="Koonin E.V."/>
            <person name="Zdobnov E.M."/>
            <person name="Grigoriev I.V."/>
            <person name="Lynch M."/>
            <person name="Boore J.L."/>
        </authorList>
    </citation>
    <scope>NUCLEOTIDE SEQUENCE [LARGE SCALE GENOMIC DNA]</scope>
</reference>
<proteinExistence type="predicted"/>
<organism evidence="1 2">
    <name type="scientific">Daphnia pulex</name>
    <name type="common">Water flea</name>
    <dbReference type="NCBI Taxonomy" id="6669"/>
    <lineage>
        <taxon>Eukaryota</taxon>
        <taxon>Metazoa</taxon>
        <taxon>Ecdysozoa</taxon>
        <taxon>Arthropoda</taxon>
        <taxon>Crustacea</taxon>
        <taxon>Branchiopoda</taxon>
        <taxon>Diplostraca</taxon>
        <taxon>Cladocera</taxon>
        <taxon>Anomopoda</taxon>
        <taxon>Daphniidae</taxon>
        <taxon>Daphnia</taxon>
    </lineage>
</organism>
<gene>
    <name evidence="1" type="ORF">DAPPUDRAFT_109224</name>
</gene>
<dbReference type="InParanoid" id="E9H2B6"/>